<dbReference type="KEGG" id="lcre:Pla8534_47520"/>
<dbReference type="SUPFAM" id="SSF51126">
    <property type="entry name" value="Pectin lyase-like"/>
    <property type="match status" value="1"/>
</dbReference>
<dbReference type="InterPro" id="IPR011050">
    <property type="entry name" value="Pectin_lyase_fold/virulence"/>
</dbReference>
<dbReference type="EMBL" id="CP036433">
    <property type="protein sequence ID" value="QDU96929.1"/>
    <property type="molecule type" value="Genomic_DNA"/>
</dbReference>
<feature type="domain" description="Pectate lyase" evidence="2">
    <location>
        <begin position="1"/>
        <end position="67"/>
    </location>
</feature>
<dbReference type="EC" id="4.2.2.22" evidence="3"/>
<protein>
    <submittedName>
        <fullName evidence="3">Pectate trisaccharide-lyase</fullName>
        <ecNumber evidence="3">4.2.2.22</ecNumber>
    </submittedName>
</protein>
<dbReference type="RefSeq" id="WP_197442506.1">
    <property type="nucleotide sequence ID" value="NZ_CP036433.1"/>
</dbReference>
<keyword evidence="1 3" id="KW-0456">Lyase</keyword>
<keyword evidence="4" id="KW-1185">Reference proteome</keyword>
<sequence length="126" mass="14037">MTYHHNFFDGSQTRHPRVRIAETVHIFNNYYRGNEYGAASTNDAGLLVEGNSFEGVKMPTYTRYGDSKEPGRLVERLNLFVRSGKAQTAGAVKEVPYRYQLDKAEQIADLVRAGAGVGKVLLSLPD</sequence>
<evidence type="ECO:0000256" key="1">
    <source>
        <dbReference type="ARBA" id="ARBA00023239"/>
    </source>
</evidence>
<organism evidence="3 4">
    <name type="scientific">Lignipirellula cremea</name>
    <dbReference type="NCBI Taxonomy" id="2528010"/>
    <lineage>
        <taxon>Bacteria</taxon>
        <taxon>Pseudomonadati</taxon>
        <taxon>Planctomycetota</taxon>
        <taxon>Planctomycetia</taxon>
        <taxon>Pirellulales</taxon>
        <taxon>Pirellulaceae</taxon>
        <taxon>Lignipirellula</taxon>
    </lineage>
</organism>
<evidence type="ECO:0000313" key="3">
    <source>
        <dbReference type="EMBL" id="QDU96929.1"/>
    </source>
</evidence>
<dbReference type="AlphaFoldDB" id="A0A518DYL0"/>
<evidence type="ECO:0000259" key="2">
    <source>
        <dbReference type="Pfam" id="PF00544"/>
    </source>
</evidence>
<name>A0A518DYL0_9BACT</name>
<dbReference type="Pfam" id="PF00544">
    <property type="entry name" value="Pectate_lyase_4"/>
    <property type="match status" value="1"/>
</dbReference>
<reference evidence="3 4" key="1">
    <citation type="submission" date="2019-02" db="EMBL/GenBank/DDBJ databases">
        <title>Deep-cultivation of Planctomycetes and their phenomic and genomic characterization uncovers novel biology.</title>
        <authorList>
            <person name="Wiegand S."/>
            <person name="Jogler M."/>
            <person name="Boedeker C."/>
            <person name="Pinto D."/>
            <person name="Vollmers J."/>
            <person name="Rivas-Marin E."/>
            <person name="Kohn T."/>
            <person name="Peeters S.H."/>
            <person name="Heuer A."/>
            <person name="Rast P."/>
            <person name="Oberbeckmann S."/>
            <person name="Bunk B."/>
            <person name="Jeske O."/>
            <person name="Meyerdierks A."/>
            <person name="Storesund J.E."/>
            <person name="Kallscheuer N."/>
            <person name="Luecker S."/>
            <person name="Lage O.M."/>
            <person name="Pohl T."/>
            <person name="Merkel B.J."/>
            <person name="Hornburger P."/>
            <person name="Mueller R.-W."/>
            <person name="Bruemmer F."/>
            <person name="Labrenz M."/>
            <person name="Spormann A.M."/>
            <person name="Op den Camp H."/>
            <person name="Overmann J."/>
            <person name="Amann R."/>
            <person name="Jetten M.S.M."/>
            <person name="Mascher T."/>
            <person name="Medema M.H."/>
            <person name="Devos D.P."/>
            <person name="Kaster A.-K."/>
            <person name="Ovreas L."/>
            <person name="Rohde M."/>
            <person name="Galperin M.Y."/>
            <person name="Jogler C."/>
        </authorList>
    </citation>
    <scope>NUCLEOTIDE SEQUENCE [LARGE SCALE GENOMIC DNA]</scope>
    <source>
        <strain evidence="3 4">Pla85_3_4</strain>
    </source>
</reference>
<dbReference type="Gene3D" id="2.160.20.10">
    <property type="entry name" value="Single-stranded right-handed beta-helix, Pectin lyase-like"/>
    <property type="match status" value="1"/>
</dbReference>
<evidence type="ECO:0000313" key="4">
    <source>
        <dbReference type="Proteomes" id="UP000317648"/>
    </source>
</evidence>
<dbReference type="Proteomes" id="UP000317648">
    <property type="component" value="Chromosome"/>
</dbReference>
<accession>A0A518DYL0</accession>
<proteinExistence type="predicted"/>
<dbReference type="InterPro" id="IPR002022">
    <property type="entry name" value="Pec_lyase"/>
</dbReference>
<dbReference type="InterPro" id="IPR012334">
    <property type="entry name" value="Pectin_lyas_fold"/>
</dbReference>
<dbReference type="GO" id="GO:0016829">
    <property type="term" value="F:lyase activity"/>
    <property type="evidence" value="ECO:0007669"/>
    <property type="project" value="UniProtKB-KW"/>
</dbReference>
<gene>
    <name evidence="3" type="primary">pel</name>
    <name evidence="3" type="ORF">Pla8534_47520</name>
</gene>